<dbReference type="Proteomes" id="UP000694720">
    <property type="component" value="Unplaced"/>
</dbReference>
<dbReference type="Pfam" id="PF07004">
    <property type="entry name" value="SHIPPO-rpt"/>
    <property type="match status" value="2"/>
</dbReference>
<reference evidence="2" key="1">
    <citation type="submission" date="2025-05" db="UniProtKB">
        <authorList>
            <consortium name="Ensembl"/>
        </authorList>
    </citation>
    <scope>IDENTIFICATION</scope>
</reference>
<protein>
    <submittedName>
        <fullName evidence="2">Sperm-tail PG-rich repeat containing 3</fullName>
    </submittedName>
</protein>
<accession>A0A8D0T146</accession>
<evidence type="ECO:0000313" key="2">
    <source>
        <dbReference type="Ensembl" id="ENSSSCP00025039875.1"/>
    </source>
</evidence>
<dbReference type="Proteomes" id="UP000694725">
    <property type="component" value="Unplaced"/>
</dbReference>
<proteinExistence type="predicted"/>
<dbReference type="Proteomes" id="UP000694727">
    <property type="component" value="Unplaced"/>
</dbReference>
<dbReference type="Ensembl" id="ENSSSCT00035016153.1">
    <property type="protein sequence ID" value="ENSSSCP00035005575.1"/>
    <property type="gene ID" value="ENSSSCG00035012800.1"/>
</dbReference>
<dbReference type="Ensembl" id="ENSSSCT00050040029.1">
    <property type="protein sequence ID" value="ENSSSCP00050016584.1"/>
    <property type="gene ID" value="ENSSSCG00050029754.1"/>
</dbReference>
<evidence type="ECO:0000256" key="1">
    <source>
        <dbReference type="SAM" id="MobiDB-lite"/>
    </source>
</evidence>
<organism evidence="2 3">
    <name type="scientific">Sus scrofa</name>
    <name type="common">Pig</name>
    <dbReference type="NCBI Taxonomy" id="9823"/>
    <lineage>
        <taxon>Eukaryota</taxon>
        <taxon>Metazoa</taxon>
        <taxon>Chordata</taxon>
        <taxon>Craniata</taxon>
        <taxon>Vertebrata</taxon>
        <taxon>Euteleostomi</taxon>
        <taxon>Mammalia</taxon>
        <taxon>Eutheria</taxon>
        <taxon>Laurasiatheria</taxon>
        <taxon>Artiodactyla</taxon>
        <taxon>Suina</taxon>
        <taxon>Suidae</taxon>
        <taxon>Sus</taxon>
    </lineage>
</organism>
<dbReference type="AlphaFoldDB" id="A0A8D0T146"/>
<dbReference type="Ensembl" id="ENSSSCT00030077390.1">
    <property type="protein sequence ID" value="ENSSSCP00030035356.1"/>
    <property type="gene ID" value="ENSSSCG00030055508.1"/>
</dbReference>
<feature type="region of interest" description="Disordered" evidence="1">
    <location>
        <begin position="210"/>
        <end position="236"/>
    </location>
</feature>
<dbReference type="Proteomes" id="UP000694571">
    <property type="component" value="Unplaced"/>
</dbReference>
<feature type="region of interest" description="Disordered" evidence="1">
    <location>
        <begin position="163"/>
        <end position="198"/>
    </location>
</feature>
<dbReference type="Ensembl" id="ENSSSCT00025090991.1">
    <property type="protein sequence ID" value="ENSSSCP00025039875.1"/>
    <property type="gene ID" value="ENSSSCG00025066244.1"/>
</dbReference>
<dbReference type="Ensembl" id="ENSSSCT00065002501.1">
    <property type="protein sequence ID" value="ENSSSCP00065000849.1"/>
    <property type="gene ID" value="ENSSSCG00065001987.1"/>
</dbReference>
<name>A0A8D0T146_PIG</name>
<dbReference type="InterPro" id="IPR010736">
    <property type="entry name" value="SHIPPO-rpt"/>
</dbReference>
<dbReference type="Proteomes" id="UP000694570">
    <property type="component" value="Unplaced"/>
</dbReference>
<sequence>TMNFDQKAVKFLANFHIYGGKHWTHGPLRQMTLLPSLRPGAAVLLSALELELGAAWGERWPPGVQELPAGPRMHMGLLSEPPPACAWTQKEPLLERRSPVGTDMDVPGPARYQGPDASIRSSFPHPYFSIGRKHPPHEGGGRRAWQTMWFQSESPFTQKADFNQEQKWPSPADYQPLSPPAGPAFSFGGHPGSRTPRARALPGQLQARGVGPWAQRPLQPPPPAPRDETGPSPNSYNILPGCRLRSPSPPAFSMSRSPLLASWVGSSCTPGPTAYDVEDRYSTRFPWAPRVVIQGVRRPKRHDTGPFCTL</sequence>
<evidence type="ECO:0000313" key="3">
    <source>
        <dbReference type="Proteomes" id="UP000694727"/>
    </source>
</evidence>